<reference evidence="19" key="1">
    <citation type="submission" date="2025-08" db="UniProtKB">
        <authorList>
            <consortium name="Ensembl"/>
        </authorList>
    </citation>
    <scope>IDENTIFICATION</scope>
</reference>
<evidence type="ECO:0000256" key="12">
    <source>
        <dbReference type="ARBA" id="ARBA00058074"/>
    </source>
</evidence>
<dbReference type="FunFam" id="3.10.250.10:FF:000016">
    <property type="entry name" value="Scavenger receptor cysteine-rich protein type 12"/>
    <property type="match status" value="3"/>
</dbReference>
<keyword evidence="5" id="KW-0732">Signal</keyword>
<evidence type="ECO:0000256" key="3">
    <source>
        <dbReference type="ARBA" id="ARBA00022525"/>
    </source>
</evidence>
<organism evidence="19 20">
    <name type="scientific">Cynoglossus semilaevis</name>
    <name type="common">Tongue sole</name>
    <dbReference type="NCBI Taxonomy" id="244447"/>
    <lineage>
        <taxon>Eukaryota</taxon>
        <taxon>Metazoa</taxon>
        <taxon>Chordata</taxon>
        <taxon>Craniata</taxon>
        <taxon>Vertebrata</taxon>
        <taxon>Euteleostomi</taxon>
        <taxon>Actinopterygii</taxon>
        <taxon>Neopterygii</taxon>
        <taxon>Teleostei</taxon>
        <taxon>Neoteleostei</taxon>
        <taxon>Acanthomorphata</taxon>
        <taxon>Carangaria</taxon>
        <taxon>Pleuronectiformes</taxon>
        <taxon>Pleuronectoidei</taxon>
        <taxon>Cynoglossidae</taxon>
        <taxon>Cynoglossinae</taxon>
        <taxon>Cynoglossus</taxon>
    </lineage>
</organism>
<dbReference type="InterPro" id="IPR036772">
    <property type="entry name" value="SRCR-like_dom_sf"/>
</dbReference>
<keyword evidence="4 17" id="KW-0812">Transmembrane</keyword>
<feature type="domain" description="SRCR" evidence="18">
    <location>
        <begin position="479"/>
        <end position="579"/>
    </location>
</feature>
<feature type="disulfide bond" evidence="15">
    <location>
        <begin position="812"/>
        <end position="876"/>
    </location>
</feature>
<feature type="disulfide bond" evidence="15">
    <location>
        <begin position="99"/>
        <end position="163"/>
    </location>
</feature>
<dbReference type="STRING" id="244447.ENSCSEP00000021940"/>
<evidence type="ECO:0000256" key="16">
    <source>
        <dbReference type="SAM" id="MobiDB-lite"/>
    </source>
</evidence>
<keyword evidence="10" id="KW-0675">Receptor</keyword>
<comment type="caution">
    <text evidence="15">Lacks conserved residue(s) required for the propagation of feature annotation.</text>
</comment>
<feature type="disulfide bond" evidence="15">
    <location>
        <begin position="707"/>
        <end position="771"/>
    </location>
</feature>
<feature type="domain" description="SRCR" evidence="18">
    <location>
        <begin position="177"/>
        <end position="272"/>
    </location>
</feature>
<evidence type="ECO:0000313" key="20">
    <source>
        <dbReference type="Proteomes" id="UP000265120"/>
    </source>
</evidence>
<dbReference type="Gene3D" id="3.10.250.10">
    <property type="entry name" value="SRCR-like domain"/>
    <property type="match status" value="9"/>
</dbReference>
<feature type="disulfide bond" evidence="15">
    <location>
        <begin position="856"/>
        <end position="866"/>
    </location>
</feature>
<feature type="domain" description="SRCR" evidence="18">
    <location>
        <begin position="380"/>
        <end position="474"/>
    </location>
</feature>
<sequence length="1313" mass="143288">MNFLSSQPFVGVKMFLTTLHRLQSDLKRTIQAACVVRICIKRHKMAPVPAVNQQFVLYLSIGLLSLLLLTECDKIKLNGPSRCSGRVEVYHGDTWGTVCDDYWSMNNAEVLCRELGCGTVLELKKGGFFGEGNGEIWLDDVRCTGEEASILKCAHKPLGEHNCGHSEDVGVICSEHLRVVNGTNRCNGRVEVYNSGKWKRVCSSDWDKTEADVVCQEINCGYQVTHTTPQYYGDSREELAVKINCAGNESSVSQCSFQDSKDSCIDATIFCQNSKIIRLVNGTSSCSGRVEVYHNAEWGTICDDRWGIPEVIVACHEMNCGNPIAATYKSFYGQGKDQVWMDDVECTGQEKSLADCSHRGFGEHDCDHSEDAGITCSDAVRLINGTDRCSGRLEVFYNGYWGPVCSHSWTIEQAKVVCAEIACGAPKKIEESPDYGKSSGRSFTSRCIGNVSSIAECHLQEYSGKCEGVSLSCSDVSQMRLVNGTNRCSGRVEIMHNSQWGTVCDDEWSIMNARVVCRVMDCGTAQTAKSNSFFGPGDGDIWLDDVKCLGNESSLLHCEHNKMGENNCGHLEDAGVVCSVSIRLTNGTDHCSGRVEVFSGGLWLPAYNLNWGMNEASVACRETNCGDPLNVLWNYGESKDQRGLRISCRGGESSLTQCSLTTHTRTSQERLENVGIKCSGNLRLVGGENRCVGRVEYFNEGQWGTICGESWDFNDAGVVCRQLNCGKAFKMTTMTEFGSATSQQIVDTFQCNGYESTISQCTMTKVQDRICNATSIAGAMCKEALEVRLVKENDECSGRVELRHNDVWQTVCDSQWTMSKAQVVCELIECGYAMNAPGAAHFGQGTGPVVEATNLCFDNATSLKQCTKKGFTTARCGHEHDAGVVCAAMVRLVGGSGQCSGRVEVLYKGSWGTVCDDEWQISNADVVCRQLGCGHAVSAPMNAHFGRGSGPIWLDNVECTGQESALTHCPHNGFGENNCGHGEDASVICLGSLQKPEITLSPGTEVNWGDRVEITCALPSEPSGGTFILKKTQGAFKMEKFSESETANFAFSSVDFSLNGSYFCEYQKKLPDQVLYYPQGIPADLSVGVKLEKPSISITSPHSMVVYSPDQIAVSKGAVFSITCSTYSKYSEGVFYLTKSKVNTTKMKMSVGHSVFHMAYFEFPQVDFQHQGEYTCVYSVNLSSITFNSIPSSSLQITVVSSTTSGVVTGLVVGLVVLLVVAVGIFLWRRRWRGAGAMVQFSNKFGGPVKQDVQDRSNGAYNERNSSTLDDHGGQGSSPEDKSVDAQPENTLETEPEDLAGRVCYELEPLVLS</sequence>
<keyword evidence="8 17" id="KW-0472">Membrane</keyword>
<dbReference type="PANTHER" id="PTHR19331:SF22">
    <property type="entry name" value="DELETED IN MALIGNANT BRAIN TUMORS 1 PROTEIN"/>
    <property type="match status" value="1"/>
</dbReference>
<evidence type="ECO:0000256" key="17">
    <source>
        <dbReference type="SAM" id="Phobius"/>
    </source>
</evidence>
<evidence type="ECO:0000256" key="15">
    <source>
        <dbReference type="PROSITE-ProRule" id="PRU00196"/>
    </source>
</evidence>
<dbReference type="InterPro" id="IPR013783">
    <property type="entry name" value="Ig-like_fold"/>
</dbReference>
<feature type="disulfide bond" evidence="15">
    <location>
        <begin position="447"/>
        <end position="457"/>
    </location>
</feature>
<feature type="disulfide bond" evidence="15">
    <location>
        <begin position="915"/>
        <end position="979"/>
    </location>
</feature>
<evidence type="ECO:0000256" key="14">
    <source>
        <dbReference type="ARBA" id="ARBA00069168"/>
    </source>
</evidence>
<dbReference type="GeneTree" id="ENSGT00940000166622"/>
<feature type="disulfide bond" evidence="15">
    <location>
        <begin position="346"/>
        <end position="356"/>
    </location>
</feature>
<dbReference type="PROSITE" id="PS50287">
    <property type="entry name" value="SRCR_2"/>
    <property type="match status" value="9"/>
</dbReference>
<evidence type="ECO:0000313" key="19">
    <source>
        <dbReference type="Ensembl" id="ENSCSEP00000021940.1"/>
    </source>
</evidence>
<feature type="disulfide bond" evidence="15">
    <location>
        <begin position="548"/>
        <end position="558"/>
    </location>
</feature>
<feature type="disulfide bond" evidence="15">
    <location>
        <begin position="302"/>
        <end position="366"/>
    </location>
</feature>
<feature type="domain" description="SRCR" evidence="18">
    <location>
        <begin position="582"/>
        <end position="679"/>
    </location>
</feature>
<dbReference type="GO" id="GO:0016020">
    <property type="term" value="C:membrane"/>
    <property type="evidence" value="ECO:0007669"/>
    <property type="project" value="UniProtKB-SubCell"/>
</dbReference>
<feature type="disulfide bond" evidence="15">
    <location>
        <begin position="720"/>
        <end position="781"/>
    </location>
</feature>
<dbReference type="SMART" id="SM00202">
    <property type="entry name" value="SR"/>
    <property type="match status" value="9"/>
</dbReference>
<evidence type="ECO:0000256" key="2">
    <source>
        <dbReference type="ARBA" id="ARBA00004613"/>
    </source>
</evidence>
<keyword evidence="6" id="KW-0677">Repeat</keyword>
<dbReference type="Gene3D" id="2.60.40.10">
    <property type="entry name" value="Immunoglobulins"/>
    <property type="match status" value="2"/>
</dbReference>
<feature type="domain" description="SRCR" evidence="18">
    <location>
        <begin position="682"/>
        <end position="782"/>
    </location>
</feature>
<dbReference type="InterPro" id="IPR036179">
    <property type="entry name" value="Ig-like_dom_sf"/>
</dbReference>
<feature type="domain" description="SRCR" evidence="18">
    <location>
        <begin position="890"/>
        <end position="990"/>
    </location>
</feature>
<keyword evidence="7 17" id="KW-1133">Transmembrane helix</keyword>
<dbReference type="PRINTS" id="PR00258">
    <property type="entry name" value="SPERACTRCPTR"/>
</dbReference>
<dbReference type="InParanoid" id="A0A3P8WBD9"/>
<feature type="disulfide bond" evidence="15">
    <location>
        <begin position="959"/>
        <end position="969"/>
    </location>
</feature>
<proteinExistence type="predicted"/>
<dbReference type="Pfam" id="PF00530">
    <property type="entry name" value="SRCR"/>
    <property type="match status" value="9"/>
</dbReference>
<dbReference type="FunFam" id="3.10.250.10:FF:000009">
    <property type="entry name" value="WC1"/>
    <property type="match status" value="2"/>
</dbReference>
<feature type="compositionally biased region" description="Polar residues" evidence="16">
    <location>
        <begin position="1256"/>
        <end position="1268"/>
    </location>
</feature>
<dbReference type="PANTHER" id="PTHR19331">
    <property type="entry name" value="SCAVENGER RECEPTOR DOMAIN-CONTAINING"/>
    <property type="match status" value="1"/>
</dbReference>
<evidence type="ECO:0000256" key="5">
    <source>
        <dbReference type="ARBA" id="ARBA00022729"/>
    </source>
</evidence>
<feature type="domain" description="SRCR" evidence="18">
    <location>
        <begin position="787"/>
        <end position="887"/>
    </location>
</feature>
<evidence type="ECO:0000256" key="9">
    <source>
        <dbReference type="ARBA" id="ARBA00023157"/>
    </source>
</evidence>
<feature type="domain" description="SRCR" evidence="18">
    <location>
        <begin position="277"/>
        <end position="377"/>
    </location>
</feature>
<dbReference type="Proteomes" id="UP000265120">
    <property type="component" value="Unassembled WGS sequence"/>
</dbReference>
<comment type="subunit">
    <text evidence="13">Interacts with LGALS1 and laminin.</text>
</comment>
<feature type="domain" description="SRCR" evidence="18">
    <location>
        <begin position="75"/>
        <end position="174"/>
    </location>
</feature>
<name>A0A3P8WBD9_CYNSE</name>
<evidence type="ECO:0000256" key="11">
    <source>
        <dbReference type="ARBA" id="ARBA00023180"/>
    </source>
</evidence>
<keyword evidence="11" id="KW-0325">Glycoprotein</keyword>
<dbReference type="SUPFAM" id="SSF48726">
    <property type="entry name" value="Immunoglobulin"/>
    <property type="match status" value="2"/>
</dbReference>
<evidence type="ECO:0000256" key="8">
    <source>
        <dbReference type="ARBA" id="ARBA00023136"/>
    </source>
</evidence>
<feature type="region of interest" description="Disordered" evidence="16">
    <location>
        <begin position="1250"/>
        <end position="1301"/>
    </location>
</feature>
<dbReference type="PROSITE" id="PS00420">
    <property type="entry name" value="SRCR_1"/>
    <property type="match status" value="2"/>
</dbReference>
<dbReference type="SUPFAM" id="SSF56487">
    <property type="entry name" value="SRCR-like"/>
    <property type="match status" value="9"/>
</dbReference>
<feature type="disulfide bond" evidence="15">
    <location>
        <begin position="928"/>
        <end position="989"/>
    </location>
</feature>
<feature type="disulfide bond" evidence="15">
    <location>
        <begin position="245"/>
        <end position="255"/>
    </location>
</feature>
<feature type="disulfide bond" evidence="15">
    <location>
        <begin position="315"/>
        <end position="376"/>
    </location>
</feature>
<evidence type="ECO:0000256" key="7">
    <source>
        <dbReference type="ARBA" id="ARBA00022989"/>
    </source>
</evidence>
<feature type="disulfide bond" evidence="15">
    <location>
        <begin position="648"/>
        <end position="658"/>
    </location>
</feature>
<evidence type="ECO:0000256" key="13">
    <source>
        <dbReference type="ARBA" id="ARBA00064153"/>
    </source>
</evidence>
<evidence type="ECO:0000259" key="18">
    <source>
        <dbReference type="PROSITE" id="PS50287"/>
    </source>
</evidence>
<comment type="function">
    <text evidence="12">Binds to extracellular matrix proteins. Binds to pathogen-associated molecular patterns (PAMPs) present on the cell walls of Gram-positive and Gram-negative bacteria and fungi, behaving as a pattern recognition receptor (PRR). Induces bacterial and fungal aggregation and subsequent inhibition of PAMP-induced cytokine release. Does not possess intrinsic bactericidal activity. May play a role in the innate defense and homeostasis of certain epithelial surfaces.</text>
</comment>
<dbReference type="FunFam" id="3.10.250.10:FF:000007">
    <property type="entry name" value="Soluble scavenger receptor cysteine-rich domain-containing protein SSC5D"/>
    <property type="match status" value="1"/>
</dbReference>
<accession>A0A3P8WBD9</accession>
<reference evidence="19" key="2">
    <citation type="submission" date="2025-09" db="UniProtKB">
        <authorList>
            <consortium name="Ensembl"/>
        </authorList>
    </citation>
    <scope>IDENTIFICATION</scope>
</reference>
<comment type="subcellular location">
    <subcellularLocation>
        <location evidence="1">Membrane</location>
        <topology evidence="1">Single-pass membrane protein</topology>
    </subcellularLocation>
    <subcellularLocation>
        <location evidence="2">Secreted</location>
    </subcellularLocation>
</comment>
<dbReference type="FunFam" id="3.10.250.10:FF:000003">
    <property type="entry name" value="Deleted in malignant brain tumors 1"/>
    <property type="match status" value="1"/>
</dbReference>
<keyword evidence="3" id="KW-0964">Secreted</keyword>
<feature type="disulfide bond" evidence="15">
    <location>
        <begin position="751"/>
        <end position="761"/>
    </location>
</feature>
<evidence type="ECO:0000256" key="6">
    <source>
        <dbReference type="ARBA" id="ARBA00022737"/>
    </source>
</evidence>
<dbReference type="Ensembl" id="ENSCSET00000022219.1">
    <property type="protein sequence ID" value="ENSCSEP00000021940.1"/>
    <property type="gene ID" value="ENSCSEG00000013999.1"/>
</dbReference>
<feature type="disulfide bond" evidence="15">
    <location>
        <begin position="112"/>
        <end position="173"/>
    </location>
</feature>
<evidence type="ECO:0000256" key="1">
    <source>
        <dbReference type="ARBA" id="ARBA00004167"/>
    </source>
</evidence>
<dbReference type="FunFam" id="3.10.250.10:FF:000006">
    <property type="entry name" value="neurotrypsin isoform X2"/>
    <property type="match status" value="2"/>
</dbReference>
<keyword evidence="9 15" id="KW-1015">Disulfide bond</keyword>
<feature type="transmembrane region" description="Helical" evidence="17">
    <location>
        <begin position="1207"/>
        <end position="1228"/>
    </location>
</feature>
<evidence type="ECO:0000256" key="10">
    <source>
        <dbReference type="ARBA" id="ARBA00023170"/>
    </source>
</evidence>
<protein>
    <recommendedName>
        <fullName evidence="14">Soluble scavenger receptor cysteine-rich domain-containing protein SSC5D</fullName>
    </recommendedName>
</protein>
<feature type="disulfide bond" evidence="15">
    <location>
        <begin position="143"/>
        <end position="153"/>
    </location>
</feature>
<feature type="disulfide bond" evidence="15">
    <location>
        <begin position="517"/>
        <end position="578"/>
    </location>
</feature>
<feature type="disulfide bond" evidence="15">
    <location>
        <begin position="504"/>
        <end position="568"/>
    </location>
</feature>
<evidence type="ECO:0000256" key="4">
    <source>
        <dbReference type="ARBA" id="ARBA00022692"/>
    </source>
</evidence>
<feature type="disulfide bond" evidence="15">
    <location>
        <begin position="825"/>
        <end position="886"/>
    </location>
</feature>
<keyword evidence="20" id="KW-1185">Reference proteome</keyword>
<feature type="compositionally biased region" description="Basic and acidic residues" evidence="16">
    <location>
        <begin position="1269"/>
        <end position="1284"/>
    </location>
</feature>
<dbReference type="InterPro" id="IPR001190">
    <property type="entry name" value="SRCR"/>
</dbReference>